<comment type="caution">
    <text evidence="1">The sequence shown here is derived from an EMBL/GenBank/DDBJ whole genome shotgun (WGS) entry which is preliminary data.</text>
</comment>
<evidence type="ECO:0000313" key="2">
    <source>
        <dbReference type="Proteomes" id="UP000567067"/>
    </source>
</evidence>
<gene>
    <name evidence="1" type="ORF">FHR92_004154</name>
</gene>
<dbReference type="AlphaFoldDB" id="A0A7W3SWT1"/>
<accession>A0A7W3SWT1</accession>
<evidence type="ECO:0000313" key="1">
    <source>
        <dbReference type="EMBL" id="MBA9087669.1"/>
    </source>
</evidence>
<keyword evidence="2" id="KW-1185">Reference proteome</keyword>
<dbReference type="Proteomes" id="UP000567067">
    <property type="component" value="Unassembled WGS sequence"/>
</dbReference>
<name>A0A7W3SWT1_9BACL</name>
<organism evidence="1 2">
    <name type="scientific">Fontibacillus solani</name>
    <dbReference type="NCBI Taxonomy" id="1572857"/>
    <lineage>
        <taxon>Bacteria</taxon>
        <taxon>Bacillati</taxon>
        <taxon>Bacillota</taxon>
        <taxon>Bacilli</taxon>
        <taxon>Bacillales</taxon>
        <taxon>Paenibacillaceae</taxon>
        <taxon>Fontibacillus</taxon>
    </lineage>
</organism>
<dbReference type="EMBL" id="JACJIP010000034">
    <property type="protein sequence ID" value="MBA9087669.1"/>
    <property type="molecule type" value="Genomic_DNA"/>
</dbReference>
<proteinExistence type="predicted"/>
<reference evidence="1 2" key="1">
    <citation type="submission" date="2020-08" db="EMBL/GenBank/DDBJ databases">
        <title>Genomic Encyclopedia of Type Strains, Phase III (KMG-III): the genomes of soil and plant-associated and newly described type strains.</title>
        <authorList>
            <person name="Whitman W."/>
        </authorList>
    </citation>
    <scope>NUCLEOTIDE SEQUENCE [LARGE SCALE GENOMIC DNA]</scope>
    <source>
        <strain evidence="1 2">CECT 8693</strain>
    </source>
</reference>
<protein>
    <submittedName>
        <fullName evidence="1">Uncharacterized protein</fullName>
    </submittedName>
</protein>
<sequence length="56" mass="6255">MLDIFNVNLVGIELKSLLIARNIVQSAGSHIVGIIKPKNKENIGIHNKVWTFRNTS</sequence>